<dbReference type="Pfam" id="PF03686">
    <property type="entry name" value="UPF0146"/>
    <property type="match status" value="1"/>
</dbReference>
<sequence>MGIGYRTTVAAELFDRGVAVTAVDRVRRDVPPGVDFVQDDVTDPTWTGYGDADAIYALRLPPELQRPAADLADAASIPLYFTTLGGDPVLISARMQETESGPVYVHNTSARRDRTHN</sequence>
<organism evidence="2 3">
    <name type="scientific">Halodesulfurarchaeum formicicum</name>
    <dbReference type="NCBI Taxonomy" id="1873524"/>
    <lineage>
        <taxon>Archaea</taxon>
        <taxon>Methanobacteriati</taxon>
        <taxon>Methanobacteriota</taxon>
        <taxon>Stenosarchaea group</taxon>
        <taxon>Halobacteria</taxon>
        <taxon>Halobacteriales</taxon>
        <taxon>Halobacteriaceae</taxon>
        <taxon>Halodesulfurarchaeum</taxon>
    </lineage>
</organism>
<reference evidence="2 3" key="1">
    <citation type="submission" date="2016-06" db="EMBL/GenBank/DDBJ databases">
        <title>Discovery of anaerobic lithoheterotrophic haloarchaeon capable of sulfur respiration by hydrogen and formate.</title>
        <authorList>
            <person name="Sorokin D.Y."/>
            <person name="Kublanov I.V."/>
            <person name="Roman P."/>
            <person name="Sinninghe Damste J.S."/>
            <person name="Golyshin P.N."/>
            <person name="Rojo D."/>
            <person name="Ciordia S."/>
            <person name="Mena Md.C."/>
            <person name="Ferrer M."/>
            <person name="Smedile F."/>
            <person name="Messina E."/>
            <person name="La Cono V."/>
            <person name="Yakimov M.M."/>
        </authorList>
    </citation>
    <scope>NUCLEOTIDE SEQUENCE [LARGE SCALE GENOMIC DNA]</scope>
    <source>
        <strain evidence="2 3">HTSR1</strain>
    </source>
</reference>
<accession>A0A1D8S612</accession>
<name>A0A1D8S612_9EURY</name>
<dbReference type="STRING" id="1873524.HSR6_1678"/>
<protein>
    <submittedName>
        <fullName evidence="2">Uncharacterized protein</fullName>
    </submittedName>
</protein>
<dbReference type="Proteomes" id="UP000185608">
    <property type="component" value="Chromosome"/>
</dbReference>
<comment type="similarity">
    <text evidence="1">Belongs to the UPF0146 family.</text>
</comment>
<evidence type="ECO:0000256" key="1">
    <source>
        <dbReference type="ARBA" id="ARBA00006969"/>
    </source>
</evidence>
<gene>
    <name evidence="2" type="ORF">HTSR_1610</name>
</gene>
<evidence type="ECO:0000313" key="2">
    <source>
        <dbReference type="EMBL" id="AOW80782.1"/>
    </source>
</evidence>
<evidence type="ECO:0000313" key="3">
    <source>
        <dbReference type="Proteomes" id="UP000185608"/>
    </source>
</evidence>
<dbReference type="InterPro" id="IPR005353">
    <property type="entry name" value="UPF0146"/>
</dbReference>
<dbReference type="EMBL" id="CP016070">
    <property type="protein sequence ID" value="AOW80782.1"/>
    <property type="molecule type" value="Genomic_DNA"/>
</dbReference>
<dbReference type="InterPro" id="IPR029063">
    <property type="entry name" value="SAM-dependent_MTases_sf"/>
</dbReference>
<dbReference type="Gene3D" id="3.40.50.150">
    <property type="entry name" value="Vaccinia Virus protein VP39"/>
    <property type="match status" value="1"/>
</dbReference>
<dbReference type="AlphaFoldDB" id="A0A1D8S612"/>
<proteinExistence type="inferred from homology"/>
<dbReference type="KEGG" id="halh:HTSR_1610"/>